<dbReference type="AlphaFoldDB" id="E1YMS1"/>
<keyword evidence="1" id="KW-1133">Transmembrane helix</keyword>
<organism evidence="2">
    <name type="scientific">uncultured Desulfobacterium sp</name>
    <dbReference type="NCBI Taxonomy" id="201089"/>
    <lineage>
        <taxon>Bacteria</taxon>
        <taxon>Pseudomonadati</taxon>
        <taxon>Thermodesulfobacteriota</taxon>
        <taxon>Desulfobacteria</taxon>
        <taxon>Desulfobacterales</taxon>
        <taxon>Desulfobacteriaceae</taxon>
        <taxon>Desulfobacterium</taxon>
        <taxon>environmental samples</taxon>
    </lineage>
</organism>
<gene>
    <name evidence="2" type="ORF">N47_N26900</name>
</gene>
<proteinExistence type="predicted"/>
<dbReference type="EMBL" id="FR695879">
    <property type="protein sequence ID" value="CBX31865.1"/>
    <property type="molecule type" value="Genomic_DNA"/>
</dbReference>
<keyword evidence="1" id="KW-0472">Membrane</keyword>
<evidence type="ECO:0000256" key="1">
    <source>
        <dbReference type="SAM" id="Phobius"/>
    </source>
</evidence>
<reference evidence="2" key="1">
    <citation type="journal article" date="2011" name="Environ. Microbiol.">
        <title>Genomic insights into the metabolic potential of the polycyclic aromatic hydrocarbon degrading sulfate-reducing Deltaproteobacterium N47.</title>
        <authorList>
            <person name="Bergmann F."/>
            <person name="Selesi D."/>
            <person name="Weinmaier T."/>
            <person name="Tischler P."/>
            <person name="Rattei T."/>
            <person name="Meckenstock R.U."/>
        </authorList>
    </citation>
    <scope>NUCLEOTIDE SEQUENCE</scope>
</reference>
<sequence>MTYSGAEAHSIHYRVENKGISVRVFYAEDDPTSYSSYEIFGPGDKIPHQKGRTDKNGFVSFLPDRQGKWAIKVYGESEHGMHRVQIEVNVKENLFMESFKKPLVAQYTRAFVGISIILFLFSLWVLLKRRKKQEKN</sequence>
<protein>
    <submittedName>
        <fullName evidence="2">Uncharacterized protein</fullName>
    </submittedName>
</protein>
<name>E1YMS1_9BACT</name>
<evidence type="ECO:0000313" key="2">
    <source>
        <dbReference type="EMBL" id="CBX31865.1"/>
    </source>
</evidence>
<accession>E1YMS1</accession>
<keyword evidence="1" id="KW-0812">Transmembrane</keyword>
<feature type="transmembrane region" description="Helical" evidence="1">
    <location>
        <begin position="107"/>
        <end position="127"/>
    </location>
</feature>